<feature type="region of interest" description="Disordered" evidence="1">
    <location>
        <begin position="65"/>
        <end position="92"/>
    </location>
</feature>
<dbReference type="EMBL" id="JACSDZ010000002">
    <property type="protein sequence ID" value="KAF7415108.1"/>
    <property type="molecule type" value="Genomic_DNA"/>
</dbReference>
<gene>
    <name evidence="2" type="ORF">HZH68_003597</name>
</gene>
<feature type="region of interest" description="Disordered" evidence="1">
    <location>
        <begin position="170"/>
        <end position="190"/>
    </location>
</feature>
<protein>
    <submittedName>
        <fullName evidence="2">Uncharacterized protein</fullName>
    </submittedName>
</protein>
<comment type="caution">
    <text evidence="2">The sequence shown here is derived from an EMBL/GenBank/DDBJ whole genome shotgun (WGS) entry which is preliminary data.</text>
</comment>
<feature type="compositionally biased region" description="Gly residues" evidence="1">
    <location>
        <begin position="75"/>
        <end position="92"/>
    </location>
</feature>
<dbReference type="AlphaFoldDB" id="A0A834U3J3"/>
<feature type="compositionally biased region" description="Basic and acidic residues" evidence="1">
    <location>
        <begin position="170"/>
        <end position="186"/>
    </location>
</feature>
<keyword evidence="3" id="KW-1185">Reference proteome</keyword>
<reference evidence="2" key="1">
    <citation type="journal article" date="2020" name="G3 (Bethesda)">
        <title>High-Quality Assemblies for Three Invasive Social Wasps from the &lt;i&gt;Vespula&lt;/i&gt; Genus.</title>
        <authorList>
            <person name="Harrop T.W.R."/>
            <person name="Guhlin J."/>
            <person name="McLaughlin G.M."/>
            <person name="Permina E."/>
            <person name="Stockwell P."/>
            <person name="Gilligan J."/>
            <person name="Le Lec M.F."/>
            <person name="Gruber M.A.M."/>
            <person name="Quinn O."/>
            <person name="Lovegrove M."/>
            <person name="Duncan E.J."/>
            <person name="Remnant E.J."/>
            <person name="Van Eeckhoven J."/>
            <person name="Graham B."/>
            <person name="Knapp R.A."/>
            <person name="Langford K.W."/>
            <person name="Kronenberg Z."/>
            <person name="Press M.O."/>
            <person name="Eacker S.M."/>
            <person name="Wilson-Rankin E.E."/>
            <person name="Purcell J."/>
            <person name="Lester P.J."/>
            <person name="Dearden P.K."/>
        </authorList>
    </citation>
    <scope>NUCLEOTIDE SEQUENCE</scope>
    <source>
        <strain evidence="2">Linc-1</strain>
    </source>
</reference>
<evidence type="ECO:0000313" key="3">
    <source>
        <dbReference type="Proteomes" id="UP000617340"/>
    </source>
</evidence>
<proteinExistence type="predicted"/>
<sequence length="208" mass="22533">MILGEARCAQACLPWRLFTLPVDRTCSDSSANVRSWKATSRCASLAKRNTLSTLSAAQLTRWISTASNSPREQSGVGGKDGGGGGGGGCGSGNGSGAVQSFLPLPPSGSTNTQAHDTCVSLFVMSLRLTTAAEDRVHRSAAERKKKIKDSAVRSQERWIWKWNKDFLSRESADEKRATFDSTRLDSRGVSSVTSFDLTNEDYESKYQQ</sequence>
<evidence type="ECO:0000256" key="1">
    <source>
        <dbReference type="SAM" id="MobiDB-lite"/>
    </source>
</evidence>
<evidence type="ECO:0000313" key="2">
    <source>
        <dbReference type="EMBL" id="KAF7415108.1"/>
    </source>
</evidence>
<name>A0A834U3J3_VESGE</name>
<organism evidence="2 3">
    <name type="scientific">Vespula germanica</name>
    <name type="common">German yellow jacket</name>
    <name type="synonym">Paravespula germanica</name>
    <dbReference type="NCBI Taxonomy" id="30212"/>
    <lineage>
        <taxon>Eukaryota</taxon>
        <taxon>Metazoa</taxon>
        <taxon>Ecdysozoa</taxon>
        <taxon>Arthropoda</taxon>
        <taxon>Hexapoda</taxon>
        <taxon>Insecta</taxon>
        <taxon>Pterygota</taxon>
        <taxon>Neoptera</taxon>
        <taxon>Endopterygota</taxon>
        <taxon>Hymenoptera</taxon>
        <taxon>Apocrita</taxon>
        <taxon>Aculeata</taxon>
        <taxon>Vespoidea</taxon>
        <taxon>Vespidae</taxon>
        <taxon>Vespinae</taxon>
        <taxon>Vespula</taxon>
    </lineage>
</organism>
<dbReference type="Proteomes" id="UP000617340">
    <property type="component" value="Unassembled WGS sequence"/>
</dbReference>
<accession>A0A834U3J3</accession>